<feature type="compositionally biased region" description="Low complexity" evidence="1">
    <location>
        <begin position="112"/>
        <end position="127"/>
    </location>
</feature>
<evidence type="ECO:0000256" key="1">
    <source>
        <dbReference type="SAM" id="MobiDB-lite"/>
    </source>
</evidence>
<comment type="caution">
    <text evidence="2">The sequence shown here is derived from an EMBL/GenBank/DDBJ whole genome shotgun (WGS) entry which is preliminary data.</text>
</comment>
<feature type="compositionally biased region" description="Pro residues" evidence="1">
    <location>
        <begin position="598"/>
        <end position="612"/>
    </location>
</feature>
<reference evidence="2" key="1">
    <citation type="submission" date="2023-11" db="EMBL/GenBank/DDBJ databases">
        <authorList>
            <person name="De Vega J J."/>
            <person name="De Vega J J."/>
        </authorList>
    </citation>
    <scope>NUCLEOTIDE SEQUENCE</scope>
</reference>
<proteinExistence type="predicted"/>
<evidence type="ECO:0000313" key="3">
    <source>
        <dbReference type="Proteomes" id="UP001295794"/>
    </source>
</evidence>
<feature type="region of interest" description="Disordered" evidence="1">
    <location>
        <begin position="837"/>
        <end position="864"/>
    </location>
</feature>
<dbReference type="Proteomes" id="UP001295794">
    <property type="component" value="Unassembled WGS sequence"/>
</dbReference>
<feature type="compositionally biased region" description="Low complexity" evidence="1">
    <location>
        <begin position="993"/>
        <end position="1011"/>
    </location>
</feature>
<feature type="region of interest" description="Disordered" evidence="1">
    <location>
        <begin position="598"/>
        <end position="618"/>
    </location>
</feature>
<feature type="region of interest" description="Disordered" evidence="1">
    <location>
        <begin position="165"/>
        <end position="207"/>
    </location>
</feature>
<feature type="region of interest" description="Disordered" evidence="1">
    <location>
        <begin position="970"/>
        <end position="1021"/>
    </location>
</feature>
<feature type="compositionally biased region" description="Basic and acidic residues" evidence="1">
    <location>
        <begin position="409"/>
        <end position="420"/>
    </location>
</feature>
<keyword evidence="3" id="KW-1185">Reference proteome</keyword>
<sequence length="1021" mass="106903">MELGSQHQCAADQTSALALPLPCLMDDTNPWGTNAWASSSEKLPVAPSASLQARPQALDDEQQDITIPAWEPPASDAAPWATHTSNALWGAPSPALDKFPSWSSPYDDLLSTKTTNSTSTTTSALTTPFEPAELRPQTPELEQGVEDLGRNDNEALDAQSELETVVHIEPASPTLTLPQDRTESSTSSHFQRSPPGSPDPFGTFETGLDEQVNTSTDAWSPSHNSFETEAEGLEWGGGWGAVAVDEEEKSGSHDGSETVDEWELAKQQKAKQDRHVPPELLASILAQLNDLENEIHPPLSNGTIDPEDWRNNRFKGLQDVDTSTPTIIRLLATDLILPAPRPFSKSTLAKHASDALRMSRNAPFVRRSPLSYYSATKGSTAWETSVKNRPEVVGEPDLLPLGWRIVETQSKEETSTADKKKTGHGGLLSFFGRRDTLTTGEGTKSRSASPTASPRASTDSSSLKSPTSISSMTSASAASVTSPTSVASATPTASVTPSPIPPISPPQPPPIVAASVSEPAPSTSAIEQAAPSRMSRFLGRFGRKSDTGPQRIALSDNDFDFLADIEAAPLGSSLAPDHGFSMSSALLDDPVPVAPKLAPPPRLSALSPPPSTVPASLAQPPSAATQTIISPPVISAPVFAAPVFAAPVATTPAVTTPAVTTPVFAAPVVAPSIVPPPLASSFSAPMEADFSAWGFDDETPSPITRVESEPTSQRRQLNTRATSTIKGIPPRRAPVAIMSSGPSRPSAAVPKLGALNIPPPPRAQTSTPSLAANLVEDDDFSDFHASAPLQPSSAAHSLYDTSFSSSTSSSVGLFGSGSSAQSGLFDDFDDFIEAGSPATLRTPSPPRPPVKPIRAAKLPPPPLSLGNTRAVRQLPPDSPDDTPLAIVAQQAQRAANHQRTLSLVENAAASSGVRWPAPASPLPDVIAPPPNATDPFGFADDLGATSTMQSQQAAFLSSVPTTLPSSVSATFPLRTGTPLQRSLSPPVPPKLTPLPFSMSSTGPTNSSSGLSAQDLSFFEGL</sequence>
<dbReference type="AlphaFoldDB" id="A0AAD2Q457"/>
<dbReference type="EMBL" id="CAVNYO010000399">
    <property type="protein sequence ID" value="CAK5273805.1"/>
    <property type="molecule type" value="Genomic_DNA"/>
</dbReference>
<evidence type="ECO:0000313" key="2">
    <source>
        <dbReference type="EMBL" id="CAK5273805.1"/>
    </source>
</evidence>
<name>A0AAD2Q457_9AGAR</name>
<accession>A0AAD2Q457</accession>
<feature type="region of interest" description="Disordered" evidence="1">
    <location>
        <begin position="409"/>
        <end position="531"/>
    </location>
</feature>
<feature type="region of interest" description="Disordered" evidence="1">
    <location>
        <begin position="112"/>
        <end position="136"/>
    </location>
</feature>
<gene>
    <name evidence="2" type="ORF">MYCIT1_LOCUS20525</name>
</gene>
<feature type="compositionally biased region" description="Low complexity" evidence="1">
    <location>
        <begin position="445"/>
        <end position="497"/>
    </location>
</feature>
<feature type="compositionally biased region" description="Polar residues" evidence="1">
    <location>
        <begin position="173"/>
        <end position="191"/>
    </location>
</feature>
<protein>
    <submittedName>
        <fullName evidence="2">Uncharacterized protein</fullName>
    </submittedName>
</protein>
<organism evidence="2 3">
    <name type="scientific">Mycena citricolor</name>
    <dbReference type="NCBI Taxonomy" id="2018698"/>
    <lineage>
        <taxon>Eukaryota</taxon>
        <taxon>Fungi</taxon>
        <taxon>Dikarya</taxon>
        <taxon>Basidiomycota</taxon>
        <taxon>Agaricomycotina</taxon>
        <taxon>Agaricomycetes</taxon>
        <taxon>Agaricomycetidae</taxon>
        <taxon>Agaricales</taxon>
        <taxon>Marasmiineae</taxon>
        <taxon>Mycenaceae</taxon>
        <taxon>Mycena</taxon>
    </lineage>
</organism>
<feature type="compositionally biased region" description="Pro residues" evidence="1">
    <location>
        <begin position="498"/>
        <end position="511"/>
    </location>
</feature>